<organism evidence="1 2">
    <name type="scientific">Sutcliffiella cohnii</name>
    <dbReference type="NCBI Taxonomy" id="33932"/>
    <lineage>
        <taxon>Bacteria</taxon>
        <taxon>Bacillati</taxon>
        <taxon>Bacillota</taxon>
        <taxon>Bacilli</taxon>
        <taxon>Bacillales</taxon>
        <taxon>Bacillaceae</taxon>
        <taxon>Sutcliffiella</taxon>
    </lineage>
</organism>
<proteinExistence type="predicted"/>
<reference evidence="1 2" key="1">
    <citation type="submission" date="2016-12" db="EMBL/GenBank/DDBJ databases">
        <title>The whole genome sequencing and assembly of Bacillus cohnii DSM 6307T strain.</title>
        <authorList>
            <person name="Lee Y.-J."/>
            <person name="Yi H."/>
            <person name="Bahn Y.-S."/>
            <person name="Kim J.F."/>
            <person name="Lee D.-W."/>
        </authorList>
    </citation>
    <scope>NUCLEOTIDE SEQUENCE [LARGE SCALE GENOMIC DNA]</scope>
    <source>
        <strain evidence="1 2">DSM 6307</strain>
    </source>
</reference>
<evidence type="ECO:0000313" key="1">
    <source>
        <dbReference type="EMBL" id="AST90847.1"/>
    </source>
</evidence>
<keyword evidence="2" id="KW-1185">Reference proteome</keyword>
<dbReference type="RefSeq" id="WP_066410805.1">
    <property type="nucleotide sequence ID" value="NZ_CP018866.1"/>
</dbReference>
<sequence>MNRQQLLTKMKKVINTQCHKNNYVSFTEVLLGMGKLANEDYESWCTGKVYYLERLVKGNLGQLNYLLKEYHKHCLQLGWNPSITIYKKWGKGHKPTLRFSKSGLDHIEKAYSTHYVKKE</sequence>
<dbReference type="Proteomes" id="UP000215224">
    <property type="component" value="Chromosome"/>
</dbReference>
<dbReference type="STRING" id="1314751.GCA_001591425_00109"/>
<name>A0A223KN77_9BACI</name>
<dbReference type="EMBL" id="CP018866">
    <property type="protein sequence ID" value="AST90847.1"/>
    <property type="molecule type" value="Genomic_DNA"/>
</dbReference>
<protein>
    <submittedName>
        <fullName evidence="1">Uncharacterized protein</fullName>
    </submittedName>
</protein>
<accession>A0A223KN77</accession>
<evidence type="ECO:0000313" key="2">
    <source>
        <dbReference type="Proteomes" id="UP000215224"/>
    </source>
</evidence>
<dbReference type="KEGG" id="bcoh:BC6307_05880"/>
<dbReference type="AlphaFoldDB" id="A0A223KN77"/>
<gene>
    <name evidence="1" type="ORF">BC6307_05880</name>
</gene>